<geneLocation type="mitochondrion" evidence="4"/>
<dbReference type="EMBL" id="LKAM01000005">
    <property type="protein sequence ID" value="KUM48719.1"/>
    <property type="molecule type" value="Genomic_DNA"/>
</dbReference>
<dbReference type="CDD" id="cd00303">
    <property type="entry name" value="retropepsin_like"/>
    <property type="match status" value="1"/>
</dbReference>
<comment type="caution">
    <text evidence="4">The sequence shown here is derived from an EMBL/GenBank/DDBJ whole genome shotgun (WGS) entry which is preliminary data.</text>
</comment>
<dbReference type="Pfam" id="PF00098">
    <property type="entry name" value="zf-CCHC"/>
    <property type="match status" value="1"/>
</dbReference>
<dbReference type="SUPFAM" id="SSF57756">
    <property type="entry name" value="Retrovirus zinc finger-like domains"/>
    <property type="match status" value="1"/>
</dbReference>
<evidence type="ECO:0000313" key="4">
    <source>
        <dbReference type="EMBL" id="KUM48719.1"/>
    </source>
</evidence>
<organism evidence="4">
    <name type="scientific">Picea glauca</name>
    <name type="common">White spruce</name>
    <name type="synonym">Pinus glauca</name>
    <dbReference type="NCBI Taxonomy" id="3330"/>
    <lineage>
        <taxon>Eukaryota</taxon>
        <taxon>Viridiplantae</taxon>
        <taxon>Streptophyta</taxon>
        <taxon>Embryophyta</taxon>
        <taxon>Tracheophyta</taxon>
        <taxon>Spermatophyta</taxon>
        <taxon>Pinopsida</taxon>
        <taxon>Pinidae</taxon>
        <taxon>Conifers I</taxon>
        <taxon>Pinales</taxon>
        <taxon>Pinaceae</taxon>
        <taxon>Picea</taxon>
    </lineage>
</organism>
<dbReference type="Gene3D" id="4.10.60.10">
    <property type="entry name" value="Zinc finger, CCHC-type"/>
    <property type="match status" value="1"/>
</dbReference>
<keyword evidence="1" id="KW-0479">Metal-binding</keyword>
<gene>
    <name evidence="4" type="ORF">ABT39_MTgene4734</name>
</gene>
<proteinExistence type="predicted"/>
<evidence type="ECO:0000256" key="1">
    <source>
        <dbReference type="PROSITE-ProRule" id="PRU00047"/>
    </source>
</evidence>
<dbReference type="SMART" id="SM00343">
    <property type="entry name" value="ZnF_C2HC"/>
    <property type="match status" value="1"/>
</dbReference>
<dbReference type="AlphaFoldDB" id="A0A101M0H1"/>
<feature type="region of interest" description="Disordered" evidence="2">
    <location>
        <begin position="84"/>
        <end position="129"/>
    </location>
</feature>
<evidence type="ECO:0000256" key="2">
    <source>
        <dbReference type="SAM" id="MobiDB-lite"/>
    </source>
</evidence>
<feature type="domain" description="CCHC-type" evidence="3">
    <location>
        <begin position="139"/>
        <end position="154"/>
    </location>
</feature>
<sequence length="298" mass="34113">MQNLCKQVQNLRQKDTSVREYTEEFFKLSLRSGIKEPEYQRVARYVNGFQYQIQYEMSTHYFRNVDEAYQVALKVEEKIDRKLQQKFRGRGPRGRGRASAARGNEKEDESTSSQNSRGGNGTGRGRGFGRGKDKYIITCYRCGVEGHKASECPEKHNSGKRSEARTQVTQADEASVVGENVMVLQQEQGDNLMFRRVPLQTERKIAEEPEQRKRILKTKCKVQGKCCNLIIDGGSTENLVSTEVMEKLKFKCISHPNPYRVSWLQKGQQVTVTEQCFFHLTFGFGPFSVSIRQPTSSP</sequence>
<name>A0A101M0H1_PICGL</name>
<reference evidence="4" key="1">
    <citation type="journal article" date="2015" name="Genome Biol. Evol.">
        <title>Organellar Genomes of White Spruce (Picea glauca): Assembly and Annotation.</title>
        <authorList>
            <person name="Jackman S.D."/>
            <person name="Warren R.L."/>
            <person name="Gibb E.A."/>
            <person name="Vandervalk B.P."/>
            <person name="Mohamadi H."/>
            <person name="Chu J."/>
            <person name="Raymond A."/>
            <person name="Pleasance S."/>
            <person name="Coope R."/>
            <person name="Wildung M.R."/>
            <person name="Ritland C.E."/>
            <person name="Bousquet J."/>
            <person name="Jones S.J."/>
            <person name="Bohlmann J."/>
            <person name="Birol I."/>
        </authorList>
    </citation>
    <scope>NUCLEOTIDE SEQUENCE [LARGE SCALE GENOMIC DNA]</scope>
    <source>
        <tissue evidence="4">Flushing bud</tissue>
    </source>
</reference>
<dbReference type="GO" id="GO:0008270">
    <property type="term" value="F:zinc ion binding"/>
    <property type="evidence" value="ECO:0007669"/>
    <property type="project" value="UniProtKB-KW"/>
</dbReference>
<dbReference type="GO" id="GO:0003676">
    <property type="term" value="F:nucleic acid binding"/>
    <property type="evidence" value="ECO:0007669"/>
    <property type="project" value="InterPro"/>
</dbReference>
<dbReference type="PANTHER" id="PTHR35046:SF26">
    <property type="entry name" value="RNA-DIRECTED DNA POLYMERASE"/>
    <property type="match status" value="1"/>
</dbReference>
<keyword evidence="1" id="KW-0863">Zinc-finger</keyword>
<accession>A0A101M0H1</accession>
<dbReference type="PANTHER" id="PTHR35046">
    <property type="entry name" value="ZINC KNUCKLE (CCHC-TYPE) FAMILY PROTEIN"/>
    <property type="match status" value="1"/>
</dbReference>
<dbReference type="InterPro" id="IPR001878">
    <property type="entry name" value="Znf_CCHC"/>
</dbReference>
<keyword evidence="4" id="KW-0496">Mitochondrion</keyword>
<feature type="compositionally biased region" description="Basic residues" evidence="2">
    <location>
        <begin position="84"/>
        <end position="96"/>
    </location>
</feature>
<feature type="compositionally biased region" description="Gly residues" evidence="2">
    <location>
        <begin position="118"/>
        <end position="128"/>
    </location>
</feature>
<protein>
    <recommendedName>
        <fullName evidence="3">CCHC-type domain-containing protein</fullName>
    </recommendedName>
</protein>
<dbReference type="PROSITE" id="PS50158">
    <property type="entry name" value="ZF_CCHC"/>
    <property type="match status" value="1"/>
</dbReference>
<keyword evidence="1" id="KW-0862">Zinc</keyword>
<dbReference type="InterPro" id="IPR036875">
    <property type="entry name" value="Znf_CCHC_sf"/>
</dbReference>
<evidence type="ECO:0000259" key="3">
    <source>
        <dbReference type="PROSITE" id="PS50158"/>
    </source>
</evidence>